<dbReference type="SUPFAM" id="SSF56574">
    <property type="entry name" value="Serpins"/>
    <property type="match status" value="1"/>
</dbReference>
<evidence type="ECO:0000256" key="4">
    <source>
        <dbReference type="ARBA" id="ARBA00022690"/>
    </source>
</evidence>
<feature type="chain" id="PRO_5009328110" description="Serpin domain-containing protein" evidence="9">
    <location>
        <begin position="26"/>
        <end position="324"/>
    </location>
</feature>
<dbReference type="FunFam" id="2.30.39.10:FF:000030">
    <property type="entry name" value="Serpin 2"/>
    <property type="match status" value="1"/>
</dbReference>
<evidence type="ECO:0000313" key="11">
    <source>
        <dbReference type="EnsemblMetazoa" id="SCAU015896-PA"/>
    </source>
</evidence>
<dbReference type="PANTHER" id="PTHR11461">
    <property type="entry name" value="SERINE PROTEASE INHIBITOR, SERPIN"/>
    <property type="match status" value="1"/>
</dbReference>
<feature type="domain" description="Serpin" evidence="10">
    <location>
        <begin position="45"/>
        <end position="318"/>
    </location>
</feature>
<gene>
    <name evidence="11" type="primary">106095301</name>
</gene>
<evidence type="ECO:0000256" key="1">
    <source>
        <dbReference type="ARBA" id="ARBA00004613"/>
    </source>
</evidence>
<sequence length="324" mass="36599">MGTDNFLVCLGIFTILLVTLPPTLQGPISNKDNAGFSTSLESFANKFSTQLAKSSKGQNIIYSPFSIQTCVAMASLGAEGETAAEMNRGLSLNANNDEITAKNFRSILSTYEDSKILKIANKMYIMKDFEVQDKFNELLTQNFFTSAENIDFNQSTKAAQTINSWVESKTNNLIKNLVSDKAFNEKTRLVLLNAIYFKGEWEHAFPESGTSQQPFYISEKTSVEVPMMSQRGTFRYADLPQIEAAVLEMPYKDSDLSMLIFLPNAINGLGSLRQKLQTVSLHEIMDQLYSSKVIVNMPKFKTEYEMELTEILKKVWYSYWIAQK</sequence>
<dbReference type="Pfam" id="PF00079">
    <property type="entry name" value="Serpin"/>
    <property type="match status" value="1"/>
</dbReference>
<accession>A0A1I8QCI5</accession>
<evidence type="ECO:0000256" key="9">
    <source>
        <dbReference type="SAM" id="SignalP"/>
    </source>
</evidence>
<evidence type="ECO:0000256" key="2">
    <source>
        <dbReference type="ARBA" id="ARBA00009500"/>
    </source>
</evidence>
<protein>
    <recommendedName>
        <fullName evidence="10">Serpin domain-containing protein</fullName>
    </recommendedName>
</protein>
<dbReference type="VEuPathDB" id="VectorBase:SCAU015896"/>
<name>A0A1I8QCI5_STOCA</name>
<keyword evidence="5 9" id="KW-0732">Signal</keyword>
<evidence type="ECO:0000259" key="10">
    <source>
        <dbReference type="SMART" id="SM00093"/>
    </source>
</evidence>
<proteinExistence type="inferred from homology"/>
<organism evidence="11 12">
    <name type="scientific">Stomoxys calcitrans</name>
    <name type="common">Stable fly</name>
    <name type="synonym">Conops calcitrans</name>
    <dbReference type="NCBI Taxonomy" id="35570"/>
    <lineage>
        <taxon>Eukaryota</taxon>
        <taxon>Metazoa</taxon>
        <taxon>Ecdysozoa</taxon>
        <taxon>Arthropoda</taxon>
        <taxon>Hexapoda</taxon>
        <taxon>Insecta</taxon>
        <taxon>Pterygota</taxon>
        <taxon>Neoptera</taxon>
        <taxon>Endopterygota</taxon>
        <taxon>Diptera</taxon>
        <taxon>Brachycera</taxon>
        <taxon>Muscomorpha</taxon>
        <taxon>Muscoidea</taxon>
        <taxon>Muscidae</taxon>
        <taxon>Stomoxys</taxon>
    </lineage>
</organism>
<keyword evidence="12" id="KW-1185">Reference proteome</keyword>
<keyword evidence="3" id="KW-0964">Secreted</keyword>
<dbReference type="CDD" id="cd19601">
    <property type="entry name" value="serpin42Da-like"/>
    <property type="match status" value="1"/>
</dbReference>
<evidence type="ECO:0000256" key="6">
    <source>
        <dbReference type="ARBA" id="ARBA00022900"/>
    </source>
</evidence>
<keyword evidence="7" id="KW-0325">Glycoprotein</keyword>
<keyword evidence="6" id="KW-0722">Serine protease inhibitor</keyword>
<dbReference type="SMART" id="SM00093">
    <property type="entry name" value="SERPIN"/>
    <property type="match status" value="1"/>
</dbReference>
<dbReference type="EnsemblMetazoa" id="SCAU015896-RA">
    <property type="protein sequence ID" value="SCAU015896-PA"/>
    <property type="gene ID" value="SCAU015896"/>
</dbReference>
<dbReference type="InterPro" id="IPR042178">
    <property type="entry name" value="Serpin_sf_1"/>
</dbReference>
<comment type="subcellular location">
    <subcellularLocation>
        <location evidence="1">Secreted</location>
    </subcellularLocation>
</comment>
<dbReference type="InterPro" id="IPR042185">
    <property type="entry name" value="Serpin_sf_2"/>
</dbReference>
<feature type="signal peptide" evidence="9">
    <location>
        <begin position="1"/>
        <end position="25"/>
    </location>
</feature>
<evidence type="ECO:0000256" key="5">
    <source>
        <dbReference type="ARBA" id="ARBA00022729"/>
    </source>
</evidence>
<dbReference type="InterPro" id="IPR036186">
    <property type="entry name" value="Serpin_sf"/>
</dbReference>
<dbReference type="AlphaFoldDB" id="A0A1I8QCI5"/>
<dbReference type="InterPro" id="IPR000215">
    <property type="entry name" value="Serpin_fam"/>
</dbReference>
<comment type="similarity">
    <text evidence="2 8">Belongs to the serpin family.</text>
</comment>
<dbReference type="GO" id="GO:0005615">
    <property type="term" value="C:extracellular space"/>
    <property type="evidence" value="ECO:0007669"/>
    <property type="project" value="InterPro"/>
</dbReference>
<keyword evidence="4" id="KW-0646">Protease inhibitor</keyword>
<dbReference type="InterPro" id="IPR023796">
    <property type="entry name" value="Serpin_dom"/>
</dbReference>
<evidence type="ECO:0000256" key="7">
    <source>
        <dbReference type="ARBA" id="ARBA00023180"/>
    </source>
</evidence>
<dbReference type="Gene3D" id="2.30.39.10">
    <property type="entry name" value="Alpha-1-antitrypsin, domain 1"/>
    <property type="match status" value="1"/>
</dbReference>
<evidence type="ECO:0000313" key="12">
    <source>
        <dbReference type="Proteomes" id="UP000095300"/>
    </source>
</evidence>
<evidence type="ECO:0000256" key="8">
    <source>
        <dbReference type="RuleBase" id="RU000411"/>
    </source>
</evidence>
<dbReference type="Gene3D" id="3.30.497.10">
    <property type="entry name" value="Antithrombin, subunit I, domain 2"/>
    <property type="match status" value="1"/>
</dbReference>
<evidence type="ECO:0000256" key="3">
    <source>
        <dbReference type="ARBA" id="ARBA00022525"/>
    </source>
</evidence>
<dbReference type="PANTHER" id="PTHR11461:SF211">
    <property type="entry name" value="GH10112P-RELATED"/>
    <property type="match status" value="1"/>
</dbReference>
<dbReference type="GO" id="GO:0004867">
    <property type="term" value="F:serine-type endopeptidase inhibitor activity"/>
    <property type="evidence" value="ECO:0007669"/>
    <property type="project" value="UniProtKB-KW"/>
</dbReference>
<reference evidence="11" key="1">
    <citation type="submission" date="2020-05" db="UniProtKB">
        <authorList>
            <consortium name="EnsemblMetazoa"/>
        </authorList>
    </citation>
    <scope>IDENTIFICATION</scope>
    <source>
        <strain evidence="11">USDA</strain>
    </source>
</reference>
<dbReference type="Proteomes" id="UP000095300">
    <property type="component" value="Unassembled WGS sequence"/>
</dbReference>